<comment type="similarity">
    <text evidence="1">Belongs to the PEP-utilizing enzyme family.</text>
</comment>
<evidence type="ECO:0000313" key="5">
    <source>
        <dbReference type="EMBL" id="OGH68745.1"/>
    </source>
</evidence>
<comment type="caution">
    <text evidence="5">The sequence shown here is derived from an EMBL/GenBank/DDBJ whole genome shotgun (WGS) entry which is preliminary data.</text>
</comment>
<evidence type="ECO:0000256" key="3">
    <source>
        <dbReference type="ARBA" id="ARBA00022840"/>
    </source>
</evidence>
<name>A0A1F6MAV7_9BACT</name>
<proteinExistence type="inferred from homology"/>
<dbReference type="GO" id="GO:0008986">
    <property type="term" value="F:pyruvate, water dikinase activity"/>
    <property type="evidence" value="ECO:0007669"/>
    <property type="project" value="InterPro"/>
</dbReference>
<dbReference type="Gene3D" id="3.50.30.10">
    <property type="entry name" value="Phosphohistidine domain"/>
    <property type="match status" value="1"/>
</dbReference>
<gene>
    <name evidence="5" type="ORF">A3J66_03430</name>
</gene>
<dbReference type="Proteomes" id="UP000176282">
    <property type="component" value="Unassembled WGS sequence"/>
</dbReference>
<reference evidence="5 6" key="1">
    <citation type="journal article" date="2016" name="Nat. Commun.">
        <title>Thousands of microbial genomes shed light on interconnected biogeochemical processes in an aquifer system.</title>
        <authorList>
            <person name="Anantharaman K."/>
            <person name="Brown C.T."/>
            <person name="Hug L.A."/>
            <person name="Sharon I."/>
            <person name="Castelle C.J."/>
            <person name="Probst A.J."/>
            <person name="Thomas B.C."/>
            <person name="Singh A."/>
            <person name="Wilkins M.J."/>
            <person name="Karaoz U."/>
            <person name="Brodie E.L."/>
            <person name="Williams K.H."/>
            <person name="Hubbard S.S."/>
            <person name="Banfield J.F."/>
        </authorList>
    </citation>
    <scope>NUCLEOTIDE SEQUENCE [LARGE SCALE GENOMIC DNA]</scope>
</reference>
<dbReference type="STRING" id="1798680.A3J66_03430"/>
<organism evidence="5 6">
    <name type="scientific">Candidatus Magasanikbacteria bacterium RIFCSPHIGHO2_02_FULL_47_14</name>
    <dbReference type="NCBI Taxonomy" id="1798680"/>
    <lineage>
        <taxon>Bacteria</taxon>
        <taxon>Candidatus Magasanikiibacteriota</taxon>
    </lineage>
</organism>
<dbReference type="Pfam" id="PF00391">
    <property type="entry name" value="PEP-utilizers"/>
    <property type="match status" value="1"/>
</dbReference>
<accession>A0A1F6MAV7</accession>
<evidence type="ECO:0000256" key="2">
    <source>
        <dbReference type="ARBA" id="ARBA00022741"/>
    </source>
</evidence>
<dbReference type="AlphaFoldDB" id="A0A1F6MAV7"/>
<keyword evidence="2" id="KW-0547">Nucleotide-binding</keyword>
<feature type="domain" description="PEP-utilising enzyme mobile" evidence="4">
    <location>
        <begin position="397"/>
        <end position="467"/>
    </location>
</feature>
<evidence type="ECO:0000259" key="4">
    <source>
        <dbReference type="Pfam" id="PF00391"/>
    </source>
</evidence>
<sequence>MPPRQFKKIYTRTTGAQDVELYVVRPTFLLPNTPMTEMIYLGKDGKWEAWYVEDEYLKMMHSYADKVCADGWNLDAHLVAFEKDRDYLKATTHDLAQVSSSFSPEKAIEVYQKYSDAWLPYIEYIWIPWAITFVLDEWFQSELVKRYGEERGKEIYEILARCTKPIQMDRCIEELLQWKIDEEPTEQLRIIQQTYGHLGGYSVNDRYWNEDELKELVREFTDPKARLHEKQEARKLSAENADRIFQQLYRDDVWFYEVARTIHEYVFLRTERIDIYKWAAVNAGPFFRAFEEYFSLPPFIGGHLTRDEVLKALTTGEVPSAQEMEARLKKEYAIHFLHGSARIITEEVERAALLKERFKTSVDISGVSFLQGKVACTGKVQGKARVILHLKDVPKMQSGEILISNMTHPDYMPAIRKAAAIVTDEGGIVCHAAIISRELHIPCIVGTDQATQVFKTGDTVEVDATQGTVRRI</sequence>
<dbReference type="InterPro" id="IPR008279">
    <property type="entry name" value="PEP-util_enz_mobile_dom"/>
</dbReference>
<dbReference type="SUPFAM" id="SSF52009">
    <property type="entry name" value="Phosphohistidine domain"/>
    <property type="match status" value="1"/>
</dbReference>
<dbReference type="PANTHER" id="PTHR43030">
    <property type="entry name" value="PHOSPHOENOLPYRUVATE SYNTHASE"/>
    <property type="match status" value="1"/>
</dbReference>
<evidence type="ECO:0000313" key="6">
    <source>
        <dbReference type="Proteomes" id="UP000176282"/>
    </source>
</evidence>
<dbReference type="InterPro" id="IPR036637">
    <property type="entry name" value="Phosphohistidine_dom_sf"/>
</dbReference>
<keyword evidence="3" id="KW-0067">ATP-binding</keyword>
<protein>
    <recommendedName>
        <fullName evidence="4">PEP-utilising enzyme mobile domain-containing protein</fullName>
    </recommendedName>
</protein>
<dbReference type="PANTHER" id="PTHR43030:SF1">
    <property type="entry name" value="PHOSPHOENOLPYRUVATE SYNTHASE"/>
    <property type="match status" value="1"/>
</dbReference>
<dbReference type="GO" id="GO:0005524">
    <property type="term" value="F:ATP binding"/>
    <property type="evidence" value="ECO:0007669"/>
    <property type="project" value="UniProtKB-KW"/>
</dbReference>
<dbReference type="InterPro" id="IPR006319">
    <property type="entry name" value="PEP_synth"/>
</dbReference>
<dbReference type="EMBL" id="MFQB01000007">
    <property type="protein sequence ID" value="OGH68745.1"/>
    <property type="molecule type" value="Genomic_DNA"/>
</dbReference>
<evidence type="ECO:0000256" key="1">
    <source>
        <dbReference type="ARBA" id="ARBA00007837"/>
    </source>
</evidence>